<feature type="transmembrane region" description="Helical" evidence="2">
    <location>
        <begin position="128"/>
        <end position="147"/>
    </location>
</feature>
<evidence type="ECO:0000313" key="4">
    <source>
        <dbReference type="EMBL" id="MEI5909507.1"/>
    </source>
</evidence>
<dbReference type="PANTHER" id="PTHR43156">
    <property type="entry name" value="STAGE II SPORULATION PROTEIN E-RELATED"/>
    <property type="match status" value="1"/>
</dbReference>
<feature type="transmembrane region" description="Helical" evidence="2">
    <location>
        <begin position="154"/>
        <end position="175"/>
    </location>
</feature>
<dbReference type="GO" id="GO:0004722">
    <property type="term" value="F:protein serine/threonine phosphatase activity"/>
    <property type="evidence" value="ECO:0007669"/>
    <property type="project" value="UniProtKB-EC"/>
</dbReference>
<keyword evidence="2" id="KW-0472">Membrane</keyword>
<keyword evidence="5" id="KW-1185">Reference proteome</keyword>
<feature type="transmembrane region" description="Helical" evidence="2">
    <location>
        <begin position="257"/>
        <end position="274"/>
    </location>
</feature>
<proteinExistence type="predicted"/>
<evidence type="ECO:0000259" key="3">
    <source>
        <dbReference type="PROSITE" id="PS51746"/>
    </source>
</evidence>
<feature type="transmembrane region" description="Helical" evidence="2">
    <location>
        <begin position="195"/>
        <end position="215"/>
    </location>
</feature>
<feature type="transmembrane region" description="Helical" evidence="2">
    <location>
        <begin position="35"/>
        <end position="52"/>
    </location>
</feature>
<dbReference type="NCBIfam" id="TIGR02865">
    <property type="entry name" value="spore_II_E"/>
    <property type="match status" value="1"/>
</dbReference>
<dbReference type="RefSeq" id="WP_336588949.1">
    <property type="nucleotide sequence ID" value="NZ_JBBAXC010000028.1"/>
</dbReference>
<keyword evidence="2" id="KW-1133">Transmembrane helix</keyword>
<keyword evidence="1 4" id="KW-0378">Hydrolase</keyword>
<gene>
    <name evidence="4" type="primary">spoIIE</name>
    <name evidence="4" type="ORF">WAK64_20995</name>
</gene>
<dbReference type="SUPFAM" id="SSF81606">
    <property type="entry name" value="PP2C-like"/>
    <property type="match status" value="1"/>
</dbReference>
<keyword evidence="2" id="KW-0812">Transmembrane</keyword>
<dbReference type="PROSITE" id="PS51746">
    <property type="entry name" value="PPM_2"/>
    <property type="match status" value="1"/>
</dbReference>
<protein>
    <submittedName>
        <fullName evidence="4">Stage II sporulation protein E</fullName>
        <ecNumber evidence="4">3.1.3.16</ecNumber>
    </submittedName>
</protein>
<evidence type="ECO:0000256" key="2">
    <source>
        <dbReference type="SAM" id="Phobius"/>
    </source>
</evidence>
<accession>A0ABU8HK36</accession>
<name>A0ABU8HK36_9BACI</name>
<dbReference type="InterPro" id="IPR045768">
    <property type="entry name" value="SpoIIE_N"/>
</dbReference>
<evidence type="ECO:0000313" key="5">
    <source>
        <dbReference type="Proteomes" id="UP001312865"/>
    </source>
</evidence>
<feature type="domain" description="PPM-type phosphatase" evidence="3">
    <location>
        <begin position="596"/>
        <end position="806"/>
    </location>
</feature>
<dbReference type="Pfam" id="PF07228">
    <property type="entry name" value="SpoIIE"/>
    <property type="match status" value="1"/>
</dbReference>
<dbReference type="PANTHER" id="PTHR43156:SF2">
    <property type="entry name" value="STAGE II SPORULATION PROTEIN E"/>
    <property type="match status" value="1"/>
</dbReference>
<dbReference type="Proteomes" id="UP001312865">
    <property type="component" value="Unassembled WGS sequence"/>
</dbReference>
<dbReference type="InterPro" id="IPR001932">
    <property type="entry name" value="PPM-type_phosphatase-like_dom"/>
</dbReference>
<dbReference type="SMART" id="SM00332">
    <property type="entry name" value="PP2Cc"/>
    <property type="match status" value="1"/>
</dbReference>
<comment type="caution">
    <text evidence="4">The sequence shown here is derived from an EMBL/GenBank/DDBJ whole genome shotgun (WGS) entry which is preliminary data.</text>
</comment>
<organism evidence="4 5">
    <name type="scientific">Bacillus spongiae</name>
    <dbReference type="NCBI Taxonomy" id="2683610"/>
    <lineage>
        <taxon>Bacteria</taxon>
        <taxon>Bacillati</taxon>
        <taxon>Bacillota</taxon>
        <taxon>Bacilli</taxon>
        <taxon>Bacillales</taxon>
        <taxon>Bacillaceae</taxon>
        <taxon>Bacillus</taxon>
    </lineage>
</organism>
<dbReference type="InterPro" id="IPR014221">
    <property type="entry name" value="SpoII_E"/>
</dbReference>
<reference evidence="4 5" key="1">
    <citation type="journal article" date="2018" name="J. Microbiol.">
        <title>Bacillus spongiae sp. nov., isolated from sponge of Jeju Island.</title>
        <authorList>
            <person name="Lee G.E."/>
            <person name="Im W.T."/>
            <person name="Park J.S."/>
        </authorList>
    </citation>
    <scope>NUCLEOTIDE SEQUENCE [LARGE SCALE GENOMIC DNA]</scope>
    <source>
        <strain evidence="4 5">135PIL107-10</strain>
    </source>
</reference>
<dbReference type="EC" id="3.1.3.16" evidence="4"/>
<dbReference type="EMBL" id="JBBAXC010000028">
    <property type="protein sequence ID" value="MEI5909507.1"/>
    <property type="molecule type" value="Genomic_DNA"/>
</dbReference>
<dbReference type="Pfam" id="PF19732">
    <property type="entry name" value="SpoIIE_N"/>
    <property type="match status" value="1"/>
</dbReference>
<feature type="transmembrane region" description="Helical" evidence="2">
    <location>
        <begin position="83"/>
        <end position="116"/>
    </location>
</feature>
<sequence length="828" mass="92638">MAKMDYTAMETVRSVDVAKPNVEVSKGLRNARLKLEWLFLQKGILIMLVGFLLGRALILSHLMPFALPFFAVVYVIKRKHSPLAFIGLLAGSLTLSISSMSYTFFSITLFLIVFRMTKKWRKDDFTSLPYFVCGTILISSFGFSYIMQQFKLTLFDGVMSAIEGGLAFILTLIFIQSIPLLSIQKRKRSLKTEEVVSVIILLASVMTGTMGWTVYDLSIEHIFARYLVLIFAFVAGATIGSTVGVVTGLIFSLSNVTSLYQMSLLAFAGLLGGIMKEGKKVGASIGLMIATLLVGMYGEANTILTQTVYESLVAICLLLITPNTLTNKLAKFIPGTNEYHQEQQIYMRKIRDVTASRVSQFSSVFEALSNSFKQFDHIKEEDHDDKELDYFLSNVTEKTCQTCFKKEQCWANHFDKTYNLLKDVIYEHDIGNIPLSPRLTRDLEKHCTRNDKMQDAISKELTFYQANLKLKKQVKESRKLVAEQLLGVSEVMRDFAKEIQKERENHEIQEEQILESLEDFGIDIEHVDIFSLEKGNVDIDMTIPYCGGKGTCEKLIAPMLSDILGETVVVQKEECATFPSGTCHAMLGSAKNYAIESGVAHAAKGGGLVSGDSYSMIELGAGKYAVAISDGMGNGERAHYESLETLTLLKKILQSGIEEKVAIKSVNSILSLRTTDEIFSTLDLAMIDLHNATSNFLKVGSTPSFIKRGDKVFKIEASNLPMGMFYEFDVDVVTEQLKAGDLLIMMSDGVFEGPKHVENYDAWMKRKIKEINTSDPQELSDLIMEEVIRTRSGNIEDDMTVVVTKVSHNTPKWATIPINYYRKKKKIS</sequence>
<dbReference type="InterPro" id="IPR052016">
    <property type="entry name" value="Bact_Sigma-Reg"/>
</dbReference>
<evidence type="ECO:0000256" key="1">
    <source>
        <dbReference type="ARBA" id="ARBA00022801"/>
    </source>
</evidence>
<dbReference type="SMART" id="SM00331">
    <property type="entry name" value="PP2C_SIG"/>
    <property type="match status" value="1"/>
</dbReference>
<feature type="transmembrane region" description="Helical" evidence="2">
    <location>
        <begin position="227"/>
        <end position="251"/>
    </location>
</feature>
<dbReference type="Gene3D" id="3.60.40.10">
    <property type="entry name" value="PPM-type phosphatase domain"/>
    <property type="match status" value="1"/>
</dbReference>
<dbReference type="InterPro" id="IPR036457">
    <property type="entry name" value="PPM-type-like_dom_sf"/>
</dbReference>